<keyword evidence="2" id="KW-1185">Reference proteome</keyword>
<comment type="caution">
    <text evidence="1">The sequence shown here is derived from an EMBL/GenBank/DDBJ whole genome shotgun (WGS) entry which is preliminary data.</text>
</comment>
<evidence type="ECO:0000313" key="2">
    <source>
        <dbReference type="Proteomes" id="UP001328107"/>
    </source>
</evidence>
<reference evidence="2" key="1">
    <citation type="submission" date="2022-10" db="EMBL/GenBank/DDBJ databases">
        <title>Genome assembly of Pristionchus species.</title>
        <authorList>
            <person name="Yoshida K."/>
            <person name="Sommer R.J."/>
        </authorList>
    </citation>
    <scope>NUCLEOTIDE SEQUENCE [LARGE SCALE GENOMIC DNA]</scope>
    <source>
        <strain evidence="2">RS5460</strain>
    </source>
</reference>
<dbReference type="Proteomes" id="UP001328107">
    <property type="component" value="Unassembled WGS sequence"/>
</dbReference>
<organism evidence="1 2">
    <name type="scientific">Pristionchus mayeri</name>
    <dbReference type="NCBI Taxonomy" id="1317129"/>
    <lineage>
        <taxon>Eukaryota</taxon>
        <taxon>Metazoa</taxon>
        <taxon>Ecdysozoa</taxon>
        <taxon>Nematoda</taxon>
        <taxon>Chromadorea</taxon>
        <taxon>Rhabditida</taxon>
        <taxon>Rhabditina</taxon>
        <taxon>Diplogasteromorpha</taxon>
        <taxon>Diplogasteroidea</taxon>
        <taxon>Neodiplogasteridae</taxon>
        <taxon>Pristionchus</taxon>
    </lineage>
</organism>
<name>A0AAN5CVV9_9BILA</name>
<feature type="non-terminal residue" evidence="1">
    <location>
        <position position="1"/>
    </location>
</feature>
<accession>A0AAN5CVV9</accession>
<proteinExistence type="predicted"/>
<sequence>TTTLDCVLAGRKTSNDRALERLNRVHSNLWVLLFEKLADSCHCTGRSHAEADHIDLNVTLPPNLGSGSAIMRANVPDCRTTNNCFLHKNNQFLIVKLWFIFLLSRMSTRVRN</sequence>
<dbReference type="AlphaFoldDB" id="A0AAN5CVV9"/>
<protein>
    <submittedName>
        <fullName evidence="1">Uncharacterized protein</fullName>
    </submittedName>
</protein>
<gene>
    <name evidence="1" type="ORF">PMAYCL1PPCAC_21354</name>
</gene>
<dbReference type="EMBL" id="BTRK01000005">
    <property type="protein sequence ID" value="GMR51159.1"/>
    <property type="molecule type" value="Genomic_DNA"/>
</dbReference>
<evidence type="ECO:0000313" key="1">
    <source>
        <dbReference type="EMBL" id="GMR51159.1"/>
    </source>
</evidence>